<feature type="domain" description="JmjC" evidence="13">
    <location>
        <begin position="104"/>
        <end position="216"/>
    </location>
</feature>
<dbReference type="GO" id="GO:0046872">
    <property type="term" value="F:metal ion binding"/>
    <property type="evidence" value="ECO:0007669"/>
    <property type="project" value="UniProtKB-KW"/>
</dbReference>
<evidence type="ECO:0000259" key="13">
    <source>
        <dbReference type="Pfam" id="PF08007"/>
    </source>
</evidence>
<protein>
    <recommendedName>
        <fullName evidence="6">Ribosomal oxygenase 2</fullName>
    </recommendedName>
    <alternativeName>
        <fullName evidence="7">Bifunctional lysine-specific demethylase and histidyl-hydroxylase MINA</fullName>
    </alternativeName>
    <alternativeName>
        <fullName evidence="8">Histone lysine demethylase MINA</fullName>
    </alternativeName>
    <alternativeName>
        <fullName evidence="9">MYC-induced nuclear antigen</fullName>
    </alternativeName>
</protein>
<evidence type="ECO:0000256" key="1">
    <source>
        <dbReference type="ARBA" id="ARBA00001954"/>
    </source>
</evidence>
<evidence type="ECO:0000256" key="11">
    <source>
        <dbReference type="ARBA" id="ARBA00047687"/>
    </source>
</evidence>
<comment type="function">
    <text evidence="10">Oxygenase that can act as both a histone lysine demethylase and a ribosomal histidine hydroxylase. Is involved in the demethylation of trimethylated 'Lys-9' on histone H3 (H3K9me3), leading to an increase in ribosomal RNA expression. Also catalyzes the hydroxylation of 60S ribosomal protein L27a on 'His-39'. May play an important role in cell growth and survival. May be involved in ribosome biogenesis, most likely during the assembly process of pre-ribosomal particles.</text>
</comment>
<evidence type="ECO:0000313" key="14">
    <source>
        <dbReference type="EMBL" id="ENU91298.1"/>
    </source>
</evidence>
<evidence type="ECO:0000256" key="6">
    <source>
        <dbReference type="ARBA" id="ARBA00034334"/>
    </source>
</evidence>
<evidence type="ECO:0000256" key="3">
    <source>
        <dbReference type="ARBA" id="ARBA00022723"/>
    </source>
</evidence>
<dbReference type="RefSeq" id="WP_004773104.1">
    <property type="nucleotide sequence ID" value="NZ_KB849357.1"/>
</dbReference>
<dbReference type="PANTHER" id="PTHR13096">
    <property type="entry name" value="MINA53 MYC INDUCED NUCLEAR ANTIGEN"/>
    <property type="match status" value="1"/>
</dbReference>
<dbReference type="PANTHER" id="PTHR13096:SF7">
    <property type="entry name" value="RIBOSOMAL OXYGENASE 2"/>
    <property type="match status" value="1"/>
</dbReference>
<organism evidence="14 15">
    <name type="scientific">Acinetobacter vivianii</name>
    <dbReference type="NCBI Taxonomy" id="1776742"/>
    <lineage>
        <taxon>Bacteria</taxon>
        <taxon>Pseudomonadati</taxon>
        <taxon>Pseudomonadota</taxon>
        <taxon>Gammaproteobacteria</taxon>
        <taxon>Moraxellales</taxon>
        <taxon>Moraxellaceae</taxon>
        <taxon>Acinetobacter</taxon>
    </lineage>
</organism>
<dbReference type="GO" id="GO:0032453">
    <property type="term" value="F:histone H3K4 demethylase activity"/>
    <property type="evidence" value="ECO:0007669"/>
    <property type="project" value="TreeGrafter"/>
</dbReference>
<dbReference type="eggNOG" id="COG2850">
    <property type="taxonomic scope" value="Bacteria"/>
</dbReference>
<evidence type="ECO:0000256" key="10">
    <source>
        <dbReference type="ARBA" id="ARBA00046256"/>
    </source>
</evidence>
<dbReference type="Pfam" id="PF08007">
    <property type="entry name" value="JmjC_2"/>
    <property type="match status" value="1"/>
</dbReference>
<evidence type="ECO:0000256" key="4">
    <source>
        <dbReference type="ARBA" id="ARBA00023004"/>
    </source>
</evidence>
<comment type="cofactor">
    <cofactor evidence="1">
        <name>Fe(2+)</name>
        <dbReference type="ChEBI" id="CHEBI:29033"/>
    </cofactor>
</comment>
<evidence type="ECO:0000256" key="5">
    <source>
        <dbReference type="ARBA" id="ARBA00034314"/>
    </source>
</evidence>
<evidence type="ECO:0000256" key="2">
    <source>
        <dbReference type="ARBA" id="ARBA00022517"/>
    </source>
</evidence>
<evidence type="ECO:0000256" key="7">
    <source>
        <dbReference type="ARBA" id="ARBA00034359"/>
    </source>
</evidence>
<evidence type="ECO:0000313" key="15">
    <source>
        <dbReference type="Proteomes" id="UP000013049"/>
    </source>
</evidence>
<sequence length="358" mass="40957">MITEDMNKCFEILNKDLATHGQINGFDLKFDLESFSNIVNNPLTRGELLRVAKNGKIINISQYTKDIKLGRHLINKSIDVEKLTELLCYGATVTIDSLEYYNKEIKKICENMSCFFNDNVSATAYITGPGHQGFLPHTDEEEVLIIQTYGEKIWRYDSSVKVNTRSSILNKGALDNIEPIELKYGDFITLPSGTPHVAQTKDSISIHINFSYEKDTYFDIIQRTISENSKLEIENLFSIPIYDGNLEKNISNIVSDLLKNIHAKKYKNENLSEVFKSWDMLKNKDSTLIRNQKIEIIKNDDHLQIKSGSKNLNISLTDKTDELKILSINSKTNIENDPDLYNLFFVLIGLKILSIKEK</sequence>
<accession>N8W378</accession>
<dbReference type="AlphaFoldDB" id="N8W378"/>
<comment type="similarity">
    <text evidence="5">Belongs to the ROX family. MINA53 subfamily.</text>
</comment>
<dbReference type="InterPro" id="IPR039994">
    <property type="entry name" value="NO66-like"/>
</dbReference>
<keyword evidence="4" id="KW-0408">Iron</keyword>
<dbReference type="PATRIC" id="fig|1217712.3.peg.3093"/>
<keyword evidence="2" id="KW-0690">Ribosome biogenesis</keyword>
<dbReference type="GO" id="GO:0036139">
    <property type="term" value="F:peptidyl-histidine dioxygenase activity"/>
    <property type="evidence" value="ECO:0007669"/>
    <property type="project" value="UniProtKB-EC"/>
</dbReference>
<comment type="catalytic activity">
    <reaction evidence="11">
        <text>L-histidyl-[ribosomal protein uL15] + 2-oxoglutarate + O2 = (3S)-3-hydroxy-L-histidyl-[ribosomal protein uL15] + succinate + CO2</text>
        <dbReference type="Rhea" id="RHEA:54024"/>
        <dbReference type="Rhea" id="RHEA-COMP:13760"/>
        <dbReference type="Rhea" id="RHEA-COMP:13761"/>
        <dbReference type="ChEBI" id="CHEBI:15379"/>
        <dbReference type="ChEBI" id="CHEBI:16526"/>
        <dbReference type="ChEBI" id="CHEBI:16810"/>
        <dbReference type="ChEBI" id="CHEBI:29979"/>
        <dbReference type="ChEBI" id="CHEBI:30031"/>
        <dbReference type="ChEBI" id="CHEBI:138021"/>
    </reaction>
</comment>
<dbReference type="Gene3D" id="2.60.120.650">
    <property type="entry name" value="Cupin"/>
    <property type="match status" value="1"/>
</dbReference>
<evidence type="ECO:0000256" key="12">
    <source>
        <dbReference type="ARBA" id="ARBA00049465"/>
    </source>
</evidence>
<dbReference type="HOGENOM" id="CLU_772994_0_0_6"/>
<dbReference type="InterPro" id="IPR003347">
    <property type="entry name" value="JmjC_dom"/>
</dbReference>
<evidence type="ECO:0000256" key="9">
    <source>
        <dbReference type="ARBA" id="ARBA00034372"/>
    </source>
</evidence>
<dbReference type="GO" id="GO:0042254">
    <property type="term" value="P:ribosome biogenesis"/>
    <property type="evidence" value="ECO:0007669"/>
    <property type="project" value="UniProtKB-KW"/>
</dbReference>
<dbReference type="Proteomes" id="UP000013049">
    <property type="component" value="Unassembled WGS sequence"/>
</dbReference>
<proteinExistence type="inferred from homology"/>
<reference evidence="14 15" key="1">
    <citation type="submission" date="2013-02" db="EMBL/GenBank/DDBJ databases">
        <title>The Genome Sequence of Acinetobacter sp. NIPH 758.</title>
        <authorList>
            <consortium name="The Broad Institute Genome Sequencing Platform"/>
            <consortium name="The Broad Institute Genome Sequencing Center for Infectious Disease"/>
            <person name="Cerqueira G."/>
            <person name="Feldgarden M."/>
            <person name="Courvalin P."/>
            <person name="Perichon B."/>
            <person name="Grillot-Courvalin C."/>
            <person name="Clermont D."/>
            <person name="Rocha E."/>
            <person name="Yoon E.-J."/>
            <person name="Nemec A."/>
            <person name="Walker B."/>
            <person name="Young S.K."/>
            <person name="Zeng Q."/>
            <person name="Gargeya S."/>
            <person name="Fitzgerald M."/>
            <person name="Haas B."/>
            <person name="Abouelleil A."/>
            <person name="Alvarado L."/>
            <person name="Arachchi H.M."/>
            <person name="Berlin A.M."/>
            <person name="Chapman S.B."/>
            <person name="Dewar J."/>
            <person name="Goldberg J."/>
            <person name="Griggs A."/>
            <person name="Gujja S."/>
            <person name="Hansen M."/>
            <person name="Howarth C."/>
            <person name="Imamovic A."/>
            <person name="Larimer J."/>
            <person name="McCowan C."/>
            <person name="Murphy C."/>
            <person name="Neiman D."/>
            <person name="Pearson M."/>
            <person name="Priest M."/>
            <person name="Roberts A."/>
            <person name="Saif S."/>
            <person name="Shea T."/>
            <person name="Sisk P."/>
            <person name="Sykes S."/>
            <person name="Wortman J."/>
            <person name="Nusbaum C."/>
            <person name="Birren B."/>
        </authorList>
    </citation>
    <scope>NUCLEOTIDE SEQUENCE [LARGE SCALE GENOMIC DNA]</scope>
    <source>
        <strain evidence="14 15">NIPH 758</strain>
    </source>
</reference>
<dbReference type="GO" id="GO:0051864">
    <property type="term" value="F:histone H3K36 demethylase activity"/>
    <property type="evidence" value="ECO:0007669"/>
    <property type="project" value="TreeGrafter"/>
</dbReference>
<name>N8W378_9GAMM</name>
<dbReference type="SUPFAM" id="SSF51197">
    <property type="entry name" value="Clavaminate synthase-like"/>
    <property type="match status" value="1"/>
</dbReference>
<keyword evidence="3" id="KW-0479">Metal-binding</keyword>
<gene>
    <name evidence="14" type="ORF">F971_03205</name>
</gene>
<comment type="catalytic activity">
    <reaction evidence="12">
        <text>L-histidyl-[protein] + 2-oxoglutarate + O2 = (3S)-3-hydroxy-L-histidyl-[protein] + succinate + CO2</text>
        <dbReference type="Rhea" id="RHEA:54256"/>
        <dbReference type="Rhea" id="RHEA-COMP:9745"/>
        <dbReference type="Rhea" id="RHEA-COMP:13840"/>
        <dbReference type="ChEBI" id="CHEBI:15379"/>
        <dbReference type="ChEBI" id="CHEBI:16526"/>
        <dbReference type="ChEBI" id="CHEBI:16810"/>
        <dbReference type="ChEBI" id="CHEBI:29979"/>
        <dbReference type="ChEBI" id="CHEBI:30031"/>
        <dbReference type="ChEBI" id="CHEBI:138021"/>
        <dbReference type="EC" id="1.14.11.79"/>
    </reaction>
</comment>
<evidence type="ECO:0000256" key="8">
    <source>
        <dbReference type="ARBA" id="ARBA00034360"/>
    </source>
</evidence>
<comment type="caution">
    <text evidence="14">The sequence shown here is derived from an EMBL/GenBank/DDBJ whole genome shotgun (WGS) entry which is preliminary data.</text>
</comment>
<dbReference type="EMBL" id="APPC01000020">
    <property type="protein sequence ID" value="ENU91298.1"/>
    <property type="molecule type" value="Genomic_DNA"/>
</dbReference>